<evidence type="ECO:0000313" key="7">
    <source>
        <dbReference type="EMBL" id="KAK7529292.1"/>
    </source>
</evidence>
<keyword evidence="8" id="KW-1185">Reference proteome</keyword>
<dbReference type="EMBL" id="JBBPEH010000017">
    <property type="protein sequence ID" value="KAK7529292.1"/>
    <property type="molecule type" value="Genomic_DNA"/>
</dbReference>
<feature type="compositionally biased region" description="Basic and acidic residues" evidence="5">
    <location>
        <begin position="394"/>
        <end position="406"/>
    </location>
</feature>
<dbReference type="PANTHER" id="PTHR45644">
    <property type="entry name" value="AAA ATPASE, PUTATIVE (AFU_ORTHOLOGUE AFUA_2G12920)-RELATED-RELATED"/>
    <property type="match status" value="1"/>
</dbReference>
<dbReference type="SUPFAM" id="SSF52540">
    <property type="entry name" value="P-loop containing nucleoside triphosphate hydrolases"/>
    <property type="match status" value="1"/>
</dbReference>
<evidence type="ECO:0000256" key="3">
    <source>
        <dbReference type="ARBA" id="ARBA00022787"/>
    </source>
</evidence>
<dbReference type="Pfam" id="PF06985">
    <property type="entry name" value="HET"/>
    <property type="match status" value="1"/>
</dbReference>
<evidence type="ECO:0000256" key="2">
    <source>
        <dbReference type="ARBA" id="ARBA00022741"/>
    </source>
</evidence>
<dbReference type="InterPro" id="IPR041569">
    <property type="entry name" value="AAA_lid_3"/>
</dbReference>
<dbReference type="Pfam" id="PF26639">
    <property type="entry name" value="Het-6_barrel"/>
    <property type="match status" value="1"/>
</dbReference>
<dbReference type="RefSeq" id="XP_066649872.1">
    <property type="nucleotide sequence ID" value="XM_066802048.1"/>
</dbReference>
<dbReference type="GeneID" id="92034954"/>
<feature type="region of interest" description="Disordered" evidence="5">
    <location>
        <begin position="394"/>
        <end position="416"/>
    </location>
</feature>
<evidence type="ECO:0000256" key="4">
    <source>
        <dbReference type="ARBA" id="ARBA00022840"/>
    </source>
</evidence>
<dbReference type="SMART" id="SM00382">
    <property type="entry name" value="AAA"/>
    <property type="match status" value="1"/>
</dbReference>
<keyword evidence="4" id="KW-0067">ATP-binding</keyword>
<dbReference type="Pfam" id="PF17862">
    <property type="entry name" value="AAA_lid_3"/>
    <property type="match status" value="1"/>
</dbReference>
<feature type="domain" description="AAA+ ATPase" evidence="6">
    <location>
        <begin position="485"/>
        <end position="622"/>
    </location>
</feature>
<organism evidence="7 8">
    <name type="scientific">Phyllosticta citribraziliensis</name>
    <dbReference type="NCBI Taxonomy" id="989973"/>
    <lineage>
        <taxon>Eukaryota</taxon>
        <taxon>Fungi</taxon>
        <taxon>Dikarya</taxon>
        <taxon>Ascomycota</taxon>
        <taxon>Pezizomycotina</taxon>
        <taxon>Dothideomycetes</taxon>
        <taxon>Dothideomycetes incertae sedis</taxon>
        <taxon>Botryosphaeriales</taxon>
        <taxon>Phyllostictaceae</taxon>
        <taxon>Phyllosticta</taxon>
    </lineage>
</organism>
<keyword evidence="3" id="KW-0496">Mitochondrion</keyword>
<name>A0ABR1L6L0_9PEZI</name>
<comment type="caution">
    <text evidence="7">The sequence shown here is derived from an EMBL/GenBank/DDBJ whole genome shotgun (WGS) entry which is preliminary data.</text>
</comment>
<accession>A0ABR1L6L0</accession>
<keyword evidence="3" id="KW-1000">Mitochondrion outer membrane</keyword>
<sequence>MAGLPDWFVTKNARTPKDLENEKPRLSILNLQRKSKKDDEASPSLEFGDGCEYAVSQYLYEEAYDTVASTFVRDAQNHLQASKGSILLSSKMKGGMEFLDSFIHHLAKDLESSLIIIELEDLVDLGWELDQRENSSLGWTLEESTLEFPDRQIPFGPAYHYFAGRSHRRASSESWNRNMRVLSTILDCSRAEDSSRAPVIVQVRDTKRMMDADRGPKILARLRDCVERKRQSGETITIVATLSHLGAPEDDCDCWICEGAESSSSCSCSSCSSSGTYGKLKRKIGATRASTIIVDASDVSPAGGKDLGGSVSRVNVRQLKRLLRLRISNCFALKTLLPDADWEELGLESLGNSIWTEGEMERAVARIKGRAWKKPLLDLDDVRVVLKRLEMVHDPENDGNRPDAEKGGGGGPLGKKWKQKLEDIKSTCNEHEKELIDGVVKPEDLQSKFDDVIIDEEVKETIKFLTSMFKFRAETTSHFLLSQIQIKGALLYGPPGTGKTHFSRAIAKESGASMLSIDGSQVTSMWVGETEKYIKAAFTLATKLAPCVLFIDEADSLFRRRLSGDKSWERGSITQFLTLMDSVKQKPKGDAPFVLVATNRPMDLDDAFLRRLPQKAMIGLPSQESRSKILRLFLKRDDLDPETNIDSIAEQTDGYSGSDLRSLCAEAALLWAIEQQQTKDRGQESPVKVKLTKSHFDRALESIRPTVSKQSLRELEEFDRRFSAKARKSKQTKAENTQPENTQPEKNSPEDESVAIETRTELVLKAVNETSHGPSLPHSVAECVEFVYEPLETTQFRVLKIHPGAKGAPLEADLVHASLTDAPQYQALSYTWGSLEPPFYMSCNGIEMRVTKSLYDALCNARKEDETLTIWADAVCINQKDVAEKSVQVALMREIYSKADSLFIWVGQPKDPDDATLVSDTFDHLESLLLQALDADVWRIKDCLSDEMKDYLAFMMTEKFGCSPKERLEFLKPSQWTVFFQFFLMPWFTRVWIYQEVTSIRKTAEKNITLAYGNAKLSWAKFAVVTRGLICFWLDIALDLAEVPRDKFPMKIIEMIELERTTQWINLQLPDETLSEEKLLEIIECAASTNLRPIIIAEYDMEAYRKIPNLEAEKSWLKNTTHGVSERCKSFGFRIPPIILKYRNFIRGRKTNGSASGRLFKHLDLSRRLSSTDARDKLFAFCGLLHDEIESESNQKLAPNYRKSVADVFIDLTLYFVQEELCLDIFELLPDQVEIPETLKIEGLPTWTVDLTQAPKAELMMPSASISTDGSNDRGLSSYALGVGVSADRRQLGLSVYALCQIQGLVPPAPETPIPYKEHLQSLREMPNFVQVEGEDIVNDPLVWAKEATYVSGGSVYEAFWRTAAGSALAWGPAGDEDSEFVWRTFFEGWHKRMWNTLHHSDDGSDADSICEKHPELSFEERHWQLEGSKPFSAHRQYCTTRRGFMGWVPQRARVRDTVCIIPGARMPYLIRPTEVGEHWELVGPAYIHGVMEGLFDSERNRTVLSPILPTLSTKGEELLSPDSVLNICLV</sequence>
<dbReference type="InterPro" id="IPR051701">
    <property type="entry name" value="Mito_OM_Translocase_MSP1"/>
</dbReference>
<dbReference type="InterPro" id="IPR010730">
    <property type="entry name" value="HET"/>
</dbReference>
<dbReference type="InterPro" id="IPR003593">
    <property type="entry name" value="AAA+_ATPase"/>
</dbReference>
<evidence type="ECO:0000313" key="8">
    <source>
        <dbReference type="Proteomes" id="UP001360953"/>
    </source>
</evidence>
<dbReference type="InterPro" id="IPR015415">
    <property type="entry name" value="Spast_Vps4_C"/>
</dbReference>
<dbReference type="PANTHER" id="PTHR45644:SF56">
    <property type="entry name" value="AAA ATPASE, PUTATIVE (AFU_ORTHOLOGUE AFUA_2G12920)-RELATED"/>
    <property type="match status" value="1"/>
</dbReference>
<gene>
    <name evidence="7" type="ORF">J3D65DRAFT_643016</name>
</gene>
<dbReference type="Proteomes" id="UP001360953">
    <property type="component" value="Unassembled WGS sequence"/>
</dbReference>
<keyword evidence="2" id="KW-0547">Nucleotide-binding</keyword>
<evidence type="ECO:0000256" key="5">
    <source>
        <dbReference type="SAM" id="MobiDB-lite"/>
    </source>
</evidence>
<dbReference type="Gene3D" id="3.40.50.300">
    <property type="entry name" value="P-loop containing nucleotide triphosphate hydrolases"/>
    <property type="match status" value="1"/>
</dbReference>
<evidence type="ECO:0000259" key="6">
    <source>
        <dbReference type="SMART" id="SM00382"/>
    </source>
</evidence>
<dbReference type="InterPro" id="IPR027417">
    <property type="entry name" value="P-loop_NTPase"/>
</dbReference>
<dbReference type="Pfam" id="PF09336">
    <property type="entry name" value="Vps4_C"/>
    <property type="match status" value="1"/>
</dbReference>
<feature type="region of interest" description="Disordered" evidence="5">
    <location>
        <begin position="723"/>
        <end position="754"/>
    </location>
</feature>
<proteinExistence type="predicted"/>
<dbReference type="InterPro" id="IPR003959">
    <property type="entry name" value="ATPase_AAA_core"/>
</dbReference>
<reference evidence="7 8" key="1">
    <citation type="submission" date="2024-04" db="EMBL/GenBank/DDBJ databases">
        <title>Phyllosticta paracitricarpa is synonymous to the EU quarantine fungus P. citricarpa based on phylogenomic analyses.</title>
        <authorList>
            <consortium name="Lawrence Berkeley National Laboratory"/>
            <person name="Van ingen-buijs V.A."/>
            <person name="Van westerhoven A.C."/>
            <person name="Haridas S."/>
            <person name="Skiadas P."/>
            <person name="Martin F."/>
            <person name="Groenewald J.Z."/>
            <person name="Crous P.W."/>
            <person name="Seidl M.F."/>
        </authorList>
    </citation>
    <scope>NUCLEOTIDE SEQUENCE [LARGE SCALE GENOMIC DNA]</scope>
    <source>
        <strain evidence="7 8">CPC 17464</strain>
    </source>
</reference>
<evidence type="ECO:0000256" key="1">
    <source>
        <dbReference type="ARBA" id="ARBA00004572"/>
    </source>
</evidence>
<feature type="compositionally biased region" description="Polar residues" evidence="5">
    <location>
        <begin position="734"/>
        <end position="746"/>
    </location>
</feature>
<dbReference type="Pfam" id="PF00004">
    <property type="entry name" value="AAA"/>
    <property type="match status" value="1"/>
</dbReference>
<keyword evidence="3" id="KW-0472">Membrane</keyword>
<protein>
    <recommendedName>
        <fullName evidence="6">AAA+ ATPase domain-containing protein</fullName>
    </recommendedName>
</protein>
<comment type="subcellular location">
    <subcellularLocation>
        <location evidence="1">Mitochondrion outer membrane</location>
        <topology evidence="1">Single-pass membrane protein</topology>
    </subcellularLocation>
</comment>
<dbReference type="Gene3D" id="1.10.8.60">
    <property type="match status" value="1"/>
</dbReference>